<sequence length="507" mass="56646">MPLLISGSIISPIDKLHYKSLPNAFVYVADDGLIKAIHQLTPTDAPMTEEAFLRKVDHRGELEKLHLAKGEFLIPGLIDTHTHAPQFPNLGAGQEYELLQWLDNVVFPMEANFKDVDFATKAYNRIVERVIDAGTTTCCYYGSLHRDATKELAKIAHKFGQRAFVGKCNMDRKSPPYYIERTEESVPHTKELIKCIRELSPSKDGSPYVYPILTPRFAISTTDKLLEELRDFADSDPTLAIQTHISENPAEVAEVKELFDYLSKPGNPITYAGVYDHFHLLRGNTILAHAVHLEEKELKLIKEREAGISHCPTSNFNLTSGMAKVGDMLDRGIKVGLGTDVGGGFAPSILRTIQDASIAAKVVALTSPIKSPDPDSFASKPLKIATLFWLATLGGAQVCNLEHKIGSLEVGKSFDAIVVDIRNTHRHSHHQEVSPLNPNIWGVGDDLELGLDIRRRNDGEDVDDEEKLKQELDAMLERLMFCGDDRNLRRVYVQGRWIGGTEHRRRD</sequence>
<organism evidence="13 14">
    <name type="scientific">Thelephora terrestris</name>
    <dbReference type="NCBI Taxonomy" id="56493"/>
    <lineage>
        <taxon>Eukaryota</taxon>
        <taxon>Fungi</taxon>
        <taxon>Dikarya</taxon>
        <taxon>Basidiomycota</taxon>
        <taxon>Agaricomycotina</taxon>
        <taxon>Agaricomycetes</taxon>
        <taxon>Thelephorales</taxon>
        <taxon>Thelephoraceae</taxon>
        <taxon>Thelephora</taxon>
    </lineage>
</organism>
<gene>
    <name evidence="13" type="ORF">BJ322DRAFT_1044811</name>
</gene>
<comment type="catalytic activity">
    <reaction evidence="8">
        <text>guanine + H2O + H(+) = xanthine + NH4(+)</text>
        <dbReference type="Rhea" id="RHEA:14665"/>
        <dbReference type="ChEBI" id="CHEBI:15377"/>
        <dbReference type="ChEBI" id="CHEBI:15378"/>
        <dbReference type="ChEBI" id="CHEBI:16235"/>
        <dbReference type="ChEBI" id="CHEBI:17712"/>
        <dbReference type="ChEBI" id="CHEBI:28938"/>
        <dbReference type="EC" id="3.5.4.3"/>
    </reaction>
</comment>
<comment type="function">
    <text evidence="9">Catalyzes the hydrolytic deamination of guanine, producing xanthine and ammonia.</text>
</comment>
<dbReference type="InterPro" id="IPR032466">
    <property type="entry name" value="Metal_Hydrolase"/>
</dbReference>
<dbReference type="GO" id="GO:0005829">
    <property type="term" value="C:cytosol"/>
    <property type="evidence" value="ECO:0007669"/>
    <property type="project" value="TreeGrafter"/>
</dbReference>
<dbReference type="InterPro" id="IPR006680">
    <property type="entry name" value="Amidohydro-rel"/>
</dbReference>
<evidence type="ECO:0000256" key="2">
    <source>
        <dbReference type="ARBA" id="ARBA00004984"/>
    </source>
</evidence>
<dbReference type="GO" id="GO:0046098">
    <property type="term" value="P:guanine metabolic process"/>
    <property type="evidence" value="ECO:0007669"/>
    <property type="project" value="TreeGrafter"/>
</dbReference>
<dbReference type="PANTHER" id="PTHR11271">
    <property type="entry name" value="GUANINE DEAMINASE"/>
    <property type="match status" value="1"/>
</dbReference>
<dbReference type="EC" id="3.5.4.3" evidence="4"/>
<dbReference type="Gene3D" id="3.20.20.140">
    <property type="entry name" value="Metal-dependent hydrolases"/>
    <property type="match status" value="1"/>
</dbReference>
<dbReference type="InterPro" id="IPR011059">
    <property type="entry name" value="Metal-dep_hydrolase_composite"/>
</dbReference>
<dbReference type="EMBL" id="WIUZ02000003">
    <property type="protein sequence ID" value="KAF9789908.1"/>
    <property type="molecule type" value="Genomic_DNA"/>
</dbReference>
<dbReference type="FunFam" id="3.20.20.140:FF:000022">
    <property type="entry name" value="Guanine deaminase"/>
    <property type="match status" value="1"/>
</dbReference>
<evidence type="ECO:0000256" key="9">
    <source>
        <dbReference type="ARBA" id="ARBA00056079"/>
    </source>
</evidence>
<reference evidence="13" key="2">
    <citation type="submission" date="2020-11" db="EMBL/GenBank/DDBJ databases">
        <authorList>
            <consortium name="DOE Joint Genome Institute"/>
            <person name="Kuo A."/>
            <person name="Miyauchi S."/>
            <person name="Kiss E."/>
            <person name="Drula E."/>
            <person name="Kohler A."/>
            <person name="Sanchez-Garcia M."/>
            <person name="Andreopoulos B."/>
            <person name="Barry K.W."/>
            <person name="Bonito G."/>
            <person name="Buee M."/>
            <person name="Carver A."/>
            <person name="Chen C."/>
            <person name="Cichocki N."/>
            <person name="Clum A."/>
            <person name="Culley D."/>
            <person name="Crous P.W."/>
            <person name="Fauchery L."/>
            <person name="Girlanda M."/>
            <person name="Hayes R."/>
            <person name="Keri Z."/>
            <person name="Labutti K."/>
            <person name="Lipzen A."/>
            <person name="Lombard V."/>
            <person name="Magnuson J."/>
            <person name="Maillard F."/>
            <person name="Morin E."/>
            <person name="Murat C."/>
            <person name="Nolan M."/>
            <person name="Ohm R."/>
            <person name="Pangilinan J."/>
            <person name="Pereira M."/>
            <person name="Perotto S."/>
            <person name="Peter M."/>
            <person name="Riley R."/>
            <person name="Sitrit Y."/>
            <person name="Stielow B."/>
            <person name="Szollosi G."/>
            <person name="Zifcakova L."/>
            <person name="Stursova M."/>
            <person name="Spatafora J.W."/>
            <person name="Tedersoo L."/>
            <person name="Vaario L.-M."/>
            <person name="Yamada A."/>
            <person name="Yan M."/>
            <person name="Wang P."/>
            <person name="Xu J."/>
            <person name="Bruns T."/>
            <person name="Baldrian P."/>
            <person name="Vilgalys R."/>
            <person name="Henrissat B."/>
            <person name="Grigoriev I.V."/>
            <person name="Hibbett D."/>
            <person name="Nagy L.G."/>
            <person name="Martin F.M."/>
        </authorList>
    </citation>
    <scope>NUCLEOTIDE SEQUENCE</scope>
    <source>
        <strain evidence="13">UH-Tt-Lm1</strain>
    </source>
</reference>
<evidence type="ECO:0000256" key="10">
    <source>
        <dbReference type="ARBA" id="ARBA00069860"/>
    </source>
</evidence>
<evidence type="ECO:0000256" key="1">
    <source>
        <dbReference type="ARBA" id="ARBA00001947"/>
    </source>
</evidence>
<evidence type="ECO:0000256" key="3">
    <source>
        <dbReference type="ARBA" id="ARBA00006745"/>
    </source>
</evidence>
<dbReference type="AlphaFoldDB" id="A0A9P6HLW4"/>
<comment type="pathway">
    <text evidence="2">Purine metabolism; guanine degradation; xanthine from guanine: step 1/1.</text>
</comment>
<dbReference type="PANTHER" id="PTHR11271:SF6">
    <property type="entry name" value="GUANINE DEAMINASE"/>
    <property type="match status" value="1"/>
</dbReference>
<dbReference type="InterPro" id="IPR051607">
    <property type="entry name" value="Metallo-dep_hydrolases"/>
</dbReference>
<comment type="cofactor">
    <cofactor evidence="1">
        <name>Zn(2+)</name>
        <dbReference type="ChEBI" id="CHEBI:29105"/>
    </cofactor>
</comment>
<evidence type="ECO:0000256" key="5">
    <source>
        <dbReference type="ARBA" id="ARBA00022723"/>
    </source>
</evidence>
<evidence type="ECO:0000313" key="14">
    <source>
        <dbReference type="Proteomes" id="UP000736335"/>
    </source>
</evidence>
<feature type="domain" description="Amidohydrolase-related" evidence="12">
    <location>
        <begin position="72"/>
        <end position="497"/>
    </location>
</feature>
<evidence type="ECO:0000256" key="8">
    <source>
        <dbReference type="ARBA" id="ARBA00051148"/>
    </source>
</evidence>
<dbReference type="SUPFAM" id="SSF51338">
    <property type="entry name" value="Composite domain of metallo-dependent hydrolases"/>
    <property type="match status" value="1"/>
</dbReference>
<keyword evidence="6" id="KW-0378">Hydrolase</keyword>
<keyword evidence="14" id="KW-1185">Reference proteome</keyword>
<comment type="similarity">
    <text evidence="3">Belongs to the metallo-dependent hydrolases superfamily. ATZ/TRZ family.</text>
</comment>
<evidence type="ECO:0000259" key="12">
    <source>
        <dbReference type="Pfam" id="PF01979"/>
    </source>
</evidence>
<evidence type="ECO:0000256" key="11">
    <source>
        <dbReference type="ARBA" id="ARBA00083147"/>
    </source>
</evidence>
<evidence type="ECO:0000256" key="4">
    <source>
        <dbReference type="ARBA" id="ARBA00012781"/>
    </source>
</evidence>
<comment type="caution">
    <text evidence="13">The sequence shown here is derived from an EMBL/GenBank/DDBJ whole genome shotgun (WGS) entry which is preliminary data.</text>
</comment>
<protein>
    <recommendedName>
        <fullName evidence="10">Probable guanine deaminase</fullName>
        <ecNumber evidence="4">3.5.4.3</ecNumber>
    </recommendedName>
    <alternativeName>
        <fullName evidence="11">Guanine aminohydrolase</fullName>
    </alternativeName>
</protein>
<keyword evidence="7" id="KW-0862">Zinc</keyword>
<dbReference type="OrthoDB" id="194468at2759"/>
<dbReference type="Proteomes" id="UP000736335">
    <property type="component" value="Unassembled WGS sequence"/>
</dbReference>
<evidence type="ECO:0000313" key="13">
    <source>
        <dbReference type="EMBL" id="KAF9789908.1"/>
    </source>
</evidence>
<proteinExistence type="inferred from homology"/>
<name>A0A9P6HLW4_9AGAM</name>
<evidence type="ECO:0000256" key="6">
    <source>
        <dbReference type="ARBA" id="ARBA00022801"/>
    </source>
</evidence>
<accession>A0A9P6HLW4</accession>
<reference evidence="13" key="1">
    <citation type="journal article" date="2020" name="Nat. Commun.">
        <title>Large-scale genome sequencing of mycorrhizal fungi provides insights into the early evolution of symbiotic traits.</title>
        <authorList>
            <person name="Miyauchi S."/>
            <person name="Kiss E."/>
            <person name="Kuo A."/>
            <person name="Drula E."/>
            <person name="Kohler A."/>
            <person name="Sanchez-Garcia M."/>
            <person name="Morin E."/>
            <person name="Andreopoulos B."/>
            <person name="Barry K.W."/>
            <person name="Bonito G."/>
            <person name="Buee M."/>
            <person name="Carver A."/>
            <person name="Chen C."/>
            <person name="Cichocki N."/>
            <person name="Clum A."/>
            <person name="Culley D."/>
            <person name="Crous P.W."/>
            <person name="Fauchery L."/>
            <person name="Girlanda M."/>
            <person name="Hayes R.D."/>
            <person name="Keri Z."/>
            <person name="LaButti K."/>
            <person name="Lipzen A."/>
            <person name="Lombard V."/>
            <person name="Magnuson J."/>
            <person name="Maillard F."/>
            <person name="Murat C."/>
            <person name="Nolan M."/>
            <person name="Ohm R.A."/>
            <person name="Pangilinan J."/>
            <person name="Pereira M.F."/>
            <person name="Perotto S."/>
            <person name="Peter M."/>
            <person name="Pfister S."/>
            <person name="Riley R."/>
            <person name="Sitrit Y."/>
            <person name="Stielow J.B."/>
            <person name="Szollosi G."/>
            <person name="Zifcakova L."/>
            <person name="Stursova M."/>
            <person name="Spatafora J.W."/>
            <person name="Tedersoo L."/>
            <person name="Vaario L.M."/>
            <person name="Yamada A."/>
            <person name="Yan M."/>
            <person name="Wang P."/>
            <person name="Xu J."/>
            <person name="Bruns T."/>
            <person name="Baldrian P."/>
            <person name="Vilgalys R."/>
            <person name="Dunand C."/>
            <person name="Henrissat B."/>
            <person name="Grigoriev I.V."/>
            <person name="Hibbett D."/>
            <person name="Nagy L.G."/>
            <person name="Martin F.M."/>
        </authorList>
    </citation>
    <scope>NUCLEOTIDE SEQUENCE</scope>
    <source>
        <strain evidence="13">UH-Tt-Lm1</strain>
    </source>
</reference>
<dbReference type="SUPFAM" id="SSF51556">
    <property type="entry name" value="Metallo-dependent hydrolases"/>
    <property type="match status" value="1"/>
</dbReference>
<keyword evidence="5" id="KW-0479">Metal-binding</keyword>
<dbReference type="GO" id="GO:0008270">
    <property type="term" value="F:zinc ion binding"/>
    <property type="evidence" value="ECO:0007669"/>
    <property type="project" value="TreeGrafter"/>
</dbReference>
<evidence type="ECO:0000256" key="7">
    <source>
        <dbReference type="ARBA" id="ARBA00022833"/>
    </source>
</evidence>
<dbReference type="Gene3D" id="2.30.40.10">
    <property type="entry name" value="Urease, subunit C, domain 1"/>
    <property type="match status" value="1"/>
</dbReference>
<dbReference type="Pfam" id="PF01979">
    <property type="entry name" value="Amidohydro_1"/>
    <property type="match status" value="1"/>
</dbReference>
<dbReference type="GO" id="GO:0008892">
    <property type="term" value="F:guanine deaminase activity"/>
    <property type="evidence" value="ECO:0007669"/>
    <property type="project" value="UniProtKB-EC"/>
</dbReference>